<feature type="region of interest" description="Disordered" evidence="1">
    <location>
        <begin position="1"/>
        <end position="24"/>
    </location>
</feature>
<accession>A0A0S3SSR6</accession>
<proteinExistence type="predicted"/>
<evidence type="ECO:0000313" key="2">
    <source>
        <dbReference type="EMBL" id="BAT95860.1"/>
    </source>
</evidence>
<dbReference type="AlphaFoldDB" id="A0A0S3SSR6"/>
<name>A0A0S3SSR6_PHAAN</name>
<dbReference type="Proteomes" id="UP000291084">
    <property type="component" value="Chromosome 8"/>
</dbReference>
<evidence type="ECO:0000313" key="3">
    <source>
        <dbReference type="Proteomes" id="UP000291084"/>
    </source>
</evidence>
<gene>
    <name evidence="2" type="primary">Vigan.08G268000</name>
    <name evidence="2" type="ORF">VIGAN_08268000</name>
</gene>
<evidence type="ECO:0000256" key="1">
    <source>
        <dbReference type="SAM" id="MobiDB-lite"/>
    </source>
</evidence>
<keyword evidence="3" id="KW-1185">Reference proteome</keyword>
<reference evidence="2 3" key="1">
    <citation type="journal article" date="2015" name="Sci. Rep.">
        <title>The power of single molecule real-time sequencing technology in the de novo assembly of a eukaryotic genome.</title>
        <authorList>
            <person name="Sakai H."/>
            <person name="Naito K."/>
            <person name="Ogiso-Tanaka E."/>
            <person name="Takahashi Y."/>
            <person name="Iseki K."/>
            <person name="Muto C."/>
            <person name="Satou K."/>
            <person name="Teruya K."/>
            <person name="Shiroma A."/>
            <person name="Shimoji M."/>
            <person name="Hirano T."/>
            <person name="Itoh T."/>
            <person name="Kaga A."/>
            <person name="Tomooka N."/>
        </authorList>
    </citation>
    <scope>NUCLEOTIDE SEQUENCE [LARGE SCALE GENOMIC DNA]</scope>
    <source>
        <strain evidence="3">cv. Shumari</strain>
    </source>
</reference>
<organism evidence="2 3">
    <name type="scientific">Vigna angularis var. angularis</name>
    <dbReference type="NCBI Taxonomy" id="157739"/>
    <lineage>
        <taxon>Eukaryota</taxon>
        <taxon>Viridiplantae</taxon>
        <taxon>Streptophyta</taxon>
        <taxon>Embryophyta</taxon>
        <taxon>Tracheophyta</taxon>
        <taxon>Spermatophyta</taxon>
        <taxon>Magnoliopsida</taxon>
        <taxon>eudicotyledons</taxon>
        <taxon>Gunneridae</taxon>
        <taxon>Pentapetalae</taxon>
        <taxon>rosids</taxon>
        <taxon>fabids</taxon>
        <taxon>Fabales</taxon>
        <taxon>Fabaceae</taxon>
        <taxon>Papilionoideae</taxon>
        <taxon>50 kb inversion clade</taxon>
        <taxon>NPAAA clade</taxon>
        <taxon>indigoferoid/millettioid clade</taxon>
        <taxon>Phaseoleae</taxon>
        <taxon>Vigna</taxon>
    </lineage>
</organism>
<dbReference type="EMBL" id="AP015041">
    <property type="protein sequence ID" value="BAT95860.1"/>
    <property type="molecule type" value="Genomic_DNA"/>
</dbReference>
<sequence length="85" mass="9581">METHIALDPSASTEKAEQIEPSAPGTVEQRLLKVQFHMTIELGNLQVIKPPFGCLPVAEYMQNTVVQKPQCDHVNHFLQKWTKLA</sequence>
<protein>
    <submittedName>
        <fullName evidence="2">Uncharacterized protein</fullName>
    </submittedName>
</protein>